<dbReference type="RefSeq" id="WP_179641304.1">
    <property type="nucleotide sequence ID" value="NZ_BAAAYY010000005.1"/>
</dbReference>
<organism evidence="1 2">
    <name type="scientific">Spinactinospora alkalitolerans</name>
    <dbReference type="NCBI Taxonomy" id="687207"/>
    <lineage>
        <taxon>Bacteria</taxon>
        <taxon>Bacillati</taxon>
        <taxon>Actinomycetota</taxon>
        <taxon>Actinomycetes</taxon>
        <taxon>Streptosporangiales</taxon>
        <taxon>Nocardiopsidaceae</taxon>
        <taxon>Spinactinospora</taxon>
    </lineage>
</organism>
<sequence length="97" mass="10810">MARRRARLAGLPDDGSGIREWLERHEDEDRWQCHLCFGSFQPGDEIQWDHLDPIAGGEAGTAVENVRAAHGACNISRRNTPLDVWYARVGTPEEAAA</sequence>
<evidence type="ECO:0008006" key="3">
    <source>
        <dbReference type="Google" id="ProtNLM"/>
    </source>
</evidence>
<accession>A0A852TQQ2</accession>
<dbReference type="AlphaFoldDB" id="A0A852TQQ2"/>
<dbReference type="EMBL" id="JACCCC010000001">
    <property type="protein sequence ID" value="NYE45003.1"/>
    <property type="molecule type" value="Genomic_DNA"/>
</dbReference>
<keyword evidence="2" id="KW-1185">Reference proteome</keyword>
<comment type="caution">
    <text evidence="1">The sequence shown here is derived from an EMBL/GenBank/DDBJ whole genome shotgun (WGS) entry which is preliminary data.</text>
</comment>
<evidence type="ECO:0000313" key="2">
    <source>
        <dbReference type="Proteomes" id="UP000589036"/>
    </source>
</evidence>
<gene>
    <name evidence="1" type="ORF">HDA32_000123</name>
</gene>
<name>A0A852TQQ2_9ACTN</name>
<evidence type="ECO:0000313" key="1">
    <source>
        <dbReference type="EMBL" id="NYE45003.1"/>
    </source>
</evidence>
<proteinExistence type="predicted"/>
<protein>
    <recommendedName>
        <fullName evidence="3">HNH endonuclease</fullName>
    </recommendedName>
</protein>
<reference evidence="1 2" key="1">
    <citation type="submission" date="2020-07" db="EMBL/GenBank/DDBJ databases">
        <title>Sequencing the genomes of 1000 actinobacteria strains.</title>
        <authorList>
            <person name="Klenk H.-P."/>
        </authorList>
    </citation>
    <scope>NUCLEOTIDE SEQUENCE [LARGE SCALE GENOMIC DNA]</scope>
    <source>
        <strain evidence="1 2">CXB654</strain>
    </source>
</reference>
<dbReference type="Gene3D" id="1.10.30.50">
    <property type="match status" value="1"/>
</dbReference>
<dbReference type="Proteomes" id="UP000589036">
    <property type="component" value="Unassembled WGS sequence"/>
</dbReference>